<dbReference type="Proteomes" id="UP001595892">
    <property type="component" value="Unassembled WGS sequence"/>
</dbReference>
<comment type="caution">
    <text evidence="1">The sequence shown here is derived from an EMBL/GenBank/DDBJ whole genome shotgun (WGS) entry which is preliminary data.</text>
</comment>
<gene>
    <name evidence="1" type="ORF">ACFO3Q_02830</name>
</gene>
<name>A0ABV9NFF1_9GAMM</name>
<organism evidence="1 2">
    <name type="scientific">Coralloluteibacterium thermophilum</name>
    <dbReference type="NCBI Taxonomy" id="2707049"/>
    <lineage>
        <taxon>Bacteria</taxon>
        <taxon>Pseudomonadati</taxon>
        <taxon>Pseudomonadota</taxon>
        <taxon>Gammaproteobacteria</taxon>
        <taxon>Lysobacterales</taxon>
        <taxon>Lysobacteraceae</taxon>
        <taxon>Coralloluteibacterium</taxon>
    </lineage>
</organism>
<dbReference type="RefSeq" id="WP_377003103.1">
    <property type="nucleotide sequence ID" value="NZ_JBHSGG010000003.1"/>
</dbReference>
<evidence type="ECO:0000313" key="2">
    <source>
        <dbReference type="Proteomes" id="UP001595892"/>
    </source>
</evidence>
<proteinExistence type="predicted"/>
<evidence type="ECO:0008006" key="3">
    <source>
        <dbReference type="Google" id="ProtNLM"/>
    </source>
</evidence>
<sequence>MTRYASGTDVSSDRSRNEIERTLQRYGAESFMYGTTRTRAVVGFQVEGRQVRFELPMPDRQDRAFTHTEGRGQKRSDTQAHAAWEQACRQRWRALALVIKAKLEAIESGITDFDSEFMAHLVLPTGQTVGQAMLPRLEEARRTNAMPELLPMLEPPR</sequence>
<evidence type="ECO:0000313" key="1">
    <source>
        <dbReference type="EMBL" id="MFC4727102.1"/>
    </source>
</evidence>
<dbReference type="EMBL" id="JBHSGG010000003">
    <property type="protein sequence ID" value="MFC4727102.1"/>
    <property type="molecule type" value="Genomic_DNA"/>
</dbReference>
<keyword evidence="2" id="KW-1185">Reference proteome</keyword>
<accession>A0ABV9NFF1</accession>
<protein>
    <recommendedName>
        <fullName evidence="3">DUF4304 domain-containing protein</fullName>
    </recommendedName>
</protein>
<reference evidence="2" key="1">
    <citation type="journal article" date="2019" name="Int. J. Syst. Evol. Microbiol.">
        <title>The Global Catalogue of Microorganisms (GCM) 10K type strain sequencing project: providing services to taxonomists for standard genome sequencing and annotation.</title>
        <authorList>
            <consortium name="The Broad Institute Genomics Platform"/>
            <consortium name="The Broad Institute Genome Sequencing Center for Infectious Disease"/>
            <person name="Wu L."/>
            <person name="Ma J."/>
        </authorList>
    </citation>
    <scope>NUCLEOTIDE SEQUENCE [LARGE SCALE GENOMIC DNA]</scope>
    <source>
        <strain evidence="2">CGMCC 1.13574</strain>
    </source>
</reference>